<comment type="pathway">
    <text evidence="1 5">Amino-acid biosynthesis; L-methionine biosynthesis via salvage pathway; S-methyl-5-thio-alpha-D-ribose 1-phosphate from S-methyl-5'-thioadenosine (hydrolase route): step 1/2.</text>
</comment>
<dbReference type="EMBL" id="PGFS01000001">
    <property type="protein sequence ID" value="MDH4573345.1"/>
    <property type="molecule type" value="Genomic_DNA"/>
</dbReference>
<evidence type="ECO:0000256" key="1">
    <source>
        <dbReference type="ARBA" id="ARBA00004945"/>
    </source>
</evidence>
<dbReference type="NCBIfam" id="NF004079">
    <property type="entry name" value="PRK05584.1"/>
    <property type="match status" value="1"/>
</dbReference>
<evidence type="ECO:0000256" key="4">
    <source>
        <dbReference type="ARBA" id="ARBA00023167"/>
    </source>
</evidence>
<feature type="binding site" evidence="5">
    <location>
        <position position="79"/>
    </location>
    <ligand>
        <name>substrate</name>
    </ligand>
</feature>
<comment type="catalytic activity">
    <reaction evidence="5">
        <text>5'-deoxyadenosine + H2O = 5-deoxy-D-ribose + adenine</text>
        <dbReference type="Rhea" id="RHEA:29859"/>
        <dbReference type="ChEBI" id="CHEBI:15377"/>
        <dbReference type="ChEBI" id="CHEBI:16708"/>
        <dbReference type="ChEBI" id="CHEBI:17319"/>
        <dbReference type="ChEBI" id="CHEBI:149540"/>
        <dbReference type="EC" id="3.2.2.9"/>
    </reaction>
</comment>
<reference evidence="7" key="1">
    <citation type="journal article" date="2015" name="Antonie Van Leeuwenhoek">
        <title>Comparative 16S rRNA signatures and multilocus sequence analysis for the genus Salinicola and description of Salinicola acroporae sp. nov., isolated from coral Acropora digitifera.</title>
        <authorList>
            <person name="Lepcha R.T."/>
            <person name="Poddar A."/>
            <person name="Schumann P."/>
            <person name="Das S.K."/>
        </authorList>
    </citation>
    <scope>NUCLEOTIDE SEQUENCE</scope>
    <source>
        <strain evidence="7">S4-41</strain>
    </source>
</reference>
<evidence type="ECO:0000259" key="6">
    <source>
        <dbReference type="Pfam" id="PF01048"/>
    </source>
</evidence>
<name>A0ABT6I7U4_9GAMM</name>
<evidence type="ECO:0000313" key="8">
    <source>
        <dbReference type="Proteomes" id="UP001162135"/>
    </source>
</evidence>
<comment type="function">
    <text evidence="5">Catalyzes the irreversible cleavage of the glycosidic bond in both 5'-methylthioadenosine (MTA) and S-adenosylhomocysteine (SAH/AdoHcy) to adenine and the corresponding thioribose, 5'-methylthioribose and S-ribosylhomocysteine, respectively. Also cleaves 5'-deoxyadenosine, a toxic by-product of radical S-adenosylmethionine (SAM) enzymes, into 5-deoxyribose and adenine.</text>
</comment>
<comment type="catalytic activity">
    <reaction evidence="5">
        <text>S-methyl-5'-thioadenosine + H2O = 5-(methylsulfanyl)-D-ribose + adenine</text>
        <dbReference type="Rhea" id="RHEA:13617"/>
        <dbReference type="ChEBI" id="CHEBI:15377"/>
        <dbReference type="ChEBI" id="CHEBI:16708"/>
        <dbReference type="ChEBI" id="CHEBI:17509"/>
        <dbReference type="ChEBI" id="CHEBI:78440"/>
        <dbReference type="EC" id="3.2.2.9"/>
    </reaction>
</comment>
<feature type="binding site" evidence="5">
    <location>
        <position position="154"/>
    </location>
    <ligand>
        <name>substrate</name>
    </ligand>
</feature>
<dbReference type="Gene3D" id="3.40.50.1580">
    <property type="entry name" value="Nucleoside phosphorylase domain"/>
    <property type="match status" value="1"/>
</dbReference>
<keyword evidence="4 5" id="KW-0486">Methionine biosynthesis</keyword>
<dbReference type="InterPro" id="IPR000845">
    <property type="entry name" value="Nucleoside_phosphorylase_d"/>
</dbReference>
<dbReference type="EC" id="3.2.2.9" evidence="5"/>
<accession>A0ABT6I7U4</accession>
<dbReference type="InterPro" id="IPR035994">
    <property type="entry name" value="Nucleoside_phosphorylase_sf"/>
</dbReference>
<dbReference type="Proteomes" id="UP001162135">
    <property type="component" value="Unassembled WGS sequence"/>
</dbReference>
<dbReference type="HAMAP" id="MF_01684">
    <property type="entry name" value="Salvage_MtnN"/>
    <property type="match status" value="1"/>
</dbReference>
<dbReference type="SUPFAM" id="SSF53167">
    <property type="entry name" value="Purine and uridine phosphorylases"/>
    <property type="match status" value="1"/>
</dbReference>
<feature type="active site" description="Proton donor" evidence="5">
    <location>
        <position position="199"/>
    </location>
</feature>
<dbReference type="Pfam" id="PF01048">
    <property type="entry name" value="PNP_UDP_1"/>
    <property type="match status" value="1"/>
</dbReference>
<dbReference type="RefSeq" id="WP_110716222.1">
    <property type="nucleotide sequence ID" value="NZ_PGFS01000001.1"/>
</dbReference>
<dbReference type="CDD" id="cd09008">
    <property type="entry name" value="MTAN"/>
    <property type="match status" value="1"/>
</dbReference>
<evidence type="ECO:0000256" key="3">
    <source>
        <dbReference type="ARBA" id="ARBA00022801"/>
    </source>
</evidence>
<organism evidence="7 8">
    <name type="scientific">Salinicola acroporae</name>
    <dbReference type="NCBI Taxonomy" id="1541440"/>
    <lineage>
        <taxon>Bacteria</taxon>
        <taxon>Pseudomonadati</taxon>
        <taxon>Pseudomonadota</taxon>
        <taxon>Gammaproteobacteria</taxon>
        <taxon>Oceanospirillales</taxon>
        <taxon>Halomonadaceae</taxon>
        <taxon>Salinicola</taxon>
    </lineage>
</organism>
<reference evidence="7" key="2">
    <citation type="submission" date="2017-11" db="EMBL/GenBank/DDBJ databases">
        <authorList>
            <person name="Das S.K."/>
        </authorList>
    </citation>
    <scope>NUCLEOTIDE SEQUENCE</scope>
    <source>
        <strain evidence="7">S4-41</strain>
    </source>
</reference>
<evidence type="ECO:0000256" key="5">
    <source>
        <dbReference type="HAMAP-Rule" id="MF_01684"/>
    </source>
</evidence>
<feature type="binding site" evidence="5">
    <location>
        <begin position="175"/>
        <end position="176"/>
    </location>
    <ligand>
        <name>substrate</name>
    </ligand>
</feature>
<sequence length="234" mass="24615">MQTLGIIGAMEQEVALLASRLNNPRTERHPGGIFHCGERHGLQIVLLQSGIGKVNATVGATQLMTHYRPDAIINTGSAGGFGAAMEVGDVVISSEVRHHDVDVTAFGYEMGQVPGMPAGFSADPGLIDTARACIETLGALRVHEGLICTGDSFMADPAHVDAVRKHFPQILAVEMEAAAIAQTCHLFGCPFVVIRALSDIAGKESSLSFDAFLEQAATHSAEMVEAIIARLASA</sequence>
<feature type="domain" description="Nucleoside phosphorylase" evidence="6">
    <location>
        <begin position="3"/>
        <end position="229"/>
    </location>
</feature>
<proteinExistence type="inferred from homology"/>
<keyword evidence="2 5" id="KW-0028">Amino-acid biosynthesis</keyword>
<comment type="similarity">
    <text evidence="5">Belongs to the PNP/UDP phosphorylase family. MtnN subfamily.</text>
</comment>
<evidence type="ECO:0000313" key="7">
    <source>
        <dbReference type="EMBL" id="MDH4573345.1"/>
    </source>
</evidence>
<dbReference type="GO" id="GO:0008782">
    <property type="term" value="F:adenosylhomocysteine nucleosidase activity"/>
    <property type="evidence" value="ECO:0007669"/>
    <property type="project" value="UniProtKB-EC"/>
</dbReference>
<dbReference type="PANTHER" id="PTHR46832:SF1">
    <property type="entry name" value="5'-METHYLTHIOADENOSINE_S-ADENOSYLHOMOCYSTEINE NUCLEOSIDASE"/>
    <property type="match status" value="1"/>
</dbReference>
<evidence type="ECO:0000256" key="2">
    <source>
        <dbReference type="ARBA" id="ARBA00022605"/>
    </source>
</evidence>
<comment type="caution">
    <text evidence="7">The sequence shown here is derived from an EMBL/GenBank/DDBJ whole genome shotgun (WGS) entry which is preliminary data.</text>
</comment>
<keyword evidence="3 5" id="KW-0378">Hydrolase</keyword>
<dbReference type="NCBIfam" id="TIGR01704">
    <property type="entry name" value="MTA_SAH-Nsdase"/>
    <property type="match status" value="1"/>
</dbReference>
<protein>
    <recommendedName>
        <fullName evidence="5">5'-methylthioadenosine/S-adenosylhomocysteine nucleosidase</fullName>
        <shortName evidence="5">MTA/SAH nucleosidase</shortName>
        <shortName evidence="5">MTAN</shortName>
        <ecNumber evidence="5">3.2.2.9</ecNumber>
    </recommendedName>
    <alternativeName>
        <fullName evidence="5">5'-deoxyadenosine nucleosidase</fullName>
        <shortName evidence="5">DOA nucleosidase</shortName>
        <shortName evidence="5">dAdo nucleosidase</shortName>
    </alternativeName>
    <alternativeName>
        <fullName evidence="5">5'-methylthioadenosine nucleosidase</fullName>
        <shortName evidence="5">MTA nucleosidase</shortName>
    </alternativeName>
    <alternativeName>
        <fullName evidence="5">S-adenosylhomocysteine nucleosidase</fullName>
        <shortName evidence="5">AdoHcy nucleosidase</shortName>
        <shortName evidence="5">SAH nucleosidase</shortName>
        <shortName evidence="5">SRH nucleosidase</shortName>
    </alternativeName>
</protein>
<dbReference type="PANTHER" id="PTHR46832">
    <property type="entry name" value="5'-METHYLTHIOADENOSINE/S-ADENOSYLHOMOCYSTEINE NUCLEOSIDASE"/>
    <property type="match status" value="1"/>
</dbReference>
<comment type="catalytic activity">
    <reaction evidence="5">
        <text>S-adenosyl-L-homocysteine + H2O = S-(5-deoxy-D-ribos-5-yl)-L-homocysteine + adenine</text>
        <dbReference type="Rhea" id="RHEA:17805"/>
        <dbReference type="ChEBI" id="CHEBI:15377"/>
        <dbReference type="ChEBI" id="CHEBI:16708"/>
        <dbReference type="ChEBI" id="CHEBI:57856"/>
        <dbReference type="ChEBI" id="CHEBI:58195"/>
        <dbReference type="EC" id="3.2.2.9"/>
    </reaction>
</comment>
<feature type="active site" description="Proton acceptor" evidence="5">
    <location>
        <position position="13"/>
    </location>
</feature>
<keyword evidence="7" id="KW-0326">Glycosidase</keyword>
<gene>
    <name evidence="5" type="primary">mtnN</name>
    <name evidence="7" type="ORF">CUR86_13465</name>
</gene>
<dbReference type="InterPro" id="IPR010049">
    <property type="entry name" value="MTA_SAH_Nsdase"/>
</dbReference>
<keyword evidence="8" id="KW-1185">Reference proteome</keyword>